<dbReference type="GO" id="GO:0005509">
    <property type="term" value="F:calcium ion binding"/>
    <property type="evidence" value="ECO:0007669"/>
    <property type="project" value="InterPro"/>
</dbReference>
<feature type="domain" description="EF-hand" evidence="3">
    <location>
        <begin position="84"/>
        <end position="119"/>
    </location>
</feature>
<dbReference type="InterPro" id="IPR050230">
    <property type="entry name" value="CALM/Myosin/TropC-like"/>
</dbReference>
<comment type="caution">
    <text evidence="4">The sequence shown here is derived from an EMBL/GenBank/DDBJ whole genome shotgun (WGS) entry which is preliminary data.</text>
</comment>
<feature type="domain" description="EF-hand" evidence="3">
    <location>
        <begin position="9"/>
        <end position="44"/>
    </location>
</feature>
<evidence type="ECO:0000313" key="5">
    <source>
        <dbReference type="Proteomes" id="UP000825935"/>
    </source>
</evidence>
<dbReference type="InterPro" id="IPR011992">
    <property type="entry name" value="EF-hand-dom_pair"/>
</dbReference>
<dbReference type="SMART" id="SM00054">
    <property type="entry name" value="EFh"/>
    <property type="match status" value="4"/>
</dbReference>
<feature type="domain" description="EF-hand" evidence="3">
    <location>
        <begin position="45"/>
        <end position="80"/>
    </location>
</feature>
<dbReference type="OMA" id="EMAYNQE"/>
<sequence length="157" mass="17478">MEKKLLTNQQISDLKEIFEKFDLDGDGSLTEQELGALLCALGLNPSAEQVTVILHNLDKNNNGFVEFSEFLEVISPNITSEMAYNQEELLMLFRKFDTDGNGFISAVELVHSMARLGHILSQKELMDMIHEADTDGDGQISFIEFVTAMTNAAACAW</sequence>
<organism evidence="4 5">
    <name type="scientific">Ceratopteris richardii</name>
    <name type="common">Triangle waterfern</name>
    <dbReference type="NCBI Taxonomy" id="49495"/>
    <lineage>
        <taxon>Eukaryota</taxon>
        <taxon>Viridiplantae</taxon>
        <taxon>Streptophyta</taxon>
        <taxon>Embryophyta</taxon>
        <taxon>Tracheophyta</taxon>
        <taxon>Polypodiopsida</taxon>
        <taxon>Polypodiidae</taxon>
        <taxon>Polypodiales</taxon>
        <taxon>Pteridineae</taxon>
        <taxon>Pteridaceae</taxon>
        <taxon>Parkerioideae</taxon>
        <taxon>Ceratopteris</taxon>
    </lineage>
</organism>
<feature type="domain" description="EF-hand" evidence="3">
    <location>
        <begin position="120"/>
        <end position="155"/>
    </location>
</feature>
<dbReference type="Gene3D" id="1.10.238.10">
    <property type="entry name" value="EF-hand"/>
    <property type="match status" value="1"/>
</dbReference>
<keyword evidence="1" id="KW-0677">Repeat</keyword>
<dbReference type="SUPFAM" id="SSF47473">
    <property type="entry name" value="EF-hand"/>
    <property type="match status" value="1"/>
</dbReference>
<dbReference type="PANTHER" id="PTHR23048:SF52">
    <property type="entry name" value="CALCIUM-BINDING PROTEIN CML18-RELATED"/>
    <property type="match status" value="1"/>
</dbReference>
<name>A0A8T2TIR3_CERRI</name>
<dbReference type="InterPro" id="IPR002048">
    <property type="entry name" value="EF_hand_dom"/>
</dbReference>
<dbReference type="CDD" id="cd00051">
    <property type="entry name" value="EFh"/>
    <property type="match status" value="1"/>
</dbReference>
<reference evidence="4" key="1">
    <citation type="submission" date="2021-08" db="EMBL/GenBank/DDBJ databases">
        <title>WGS assembly of Ceratopteris richardii.</title>
        <authorList>
            <person name="Marchant D.B."/>
            <person name="Chen G."/>
            <person name="Jenkins J."/>
            <person name="Shu S."/>
            <person name="Leebens-Mack J."/>
            <person name="Grimwood J."/>
            <person name="Schmutz J."/>
            <person name="Soltis P."/>
            <person name="Soltis D."/>
            <person name="Chen Z.-H."/>
        </authorList>
    </citation>
    <scope>NUCLEOTIDE SEQUENCE</scope>
    <source>
        <strain evidence="4">Whitten #5841</strain>
        <tissue evidence="4">Leaf</tissue>
    </source>
</reference>
<evidence type="ECO:0000256" key="2">
    <source>
        <dbReference type="ARBA" id="ARBA00022837"/>
    </source>
</evidence>
<dbReference type="EMBL" id="CM035418">
    <property type="protein sequence ID" value="KAH7421254.1"/>
    <property type="molecule type" value="Genomic_DNA"/>
</dbReference>
<dbReference type="Pfam" id="PF13499">
    <property type="entry name" value="EF-hand_7"/>
    <property type="match status" value="2"/>
</dbReference>
<evidence type="ECO:0000259" key="3">
    <source>
        <dbReference type="PROSITE" id="PS50222"/>
    </source>
</evidence>
<gene>
    <name evidence="4" type="ORF">KP509_13G048100</name>
</gene>
<proteinExistence type="predicted"/>
<dbReference type="GO" id="GO:0016460">
    <property type="term" value="C:myosin II complex"/>
    <property type="evidence" value="ECO:0007669"/>
    <property type="project" value="TreeGrafter"/>
</dbReference>
<dbReference type="FunFam" id="1.10.238.10:FF:000003">
    <property type="entry name" value="Calmodulin A"/>
    <property type="match status" value="1"/>
</dbReference>
<evidence type="ECO:0000256" key="1">
    <source>
        <dbReference type="ARBA" id="ARBA00022737"/>
    </source>
</evidence>
<dbReference type="Proteomes" id="UP000825935">
    <property type="component" value="Chromosome 13"/>
</dbReference>
<dbReference type="PROSITE" id="PS50222">
    <property type="entry name" value="EF_HAND_2"/>
    <property type="match status" value="4"/>
</dbReference>
<accession>A0A8T2TIR3</accession>
<dbReference type="PANTHER" id="PTHR23048">
    <property type="entry name" value="MYOSIN LIGHT CHAIN 1, 3"/>
    <property type="match status" value="1"/>
</dbReference>
<keyword evidence="5" id="KW-1185">Reference proteome</keyword>
<dbReference type="PROSITE" id="PS00018">
    <property type="entry name" value="EF_HAND_1"/>
    <property type="match status" value="4"/>
</dbReference>
<evidence type="ECO:0000313" key="4">
    <source>
        <dbReference type="EMBL" id="KAH7421254.1"/>
    </source>
</evidence>
<keyword evidence="2" id="KW-0106">Calcium</keyword>
<dbReference type="AlphaFoldDB" id="A0A8T2TIR3"/>
<dbReference type="OrthoDB" id="26525at2759"/>
<dbReference type="InterPro" id="IPR018247">
    <property type="entry name" value="EF_Hand_1_Ca_BS"/>
</dbReference>
<protein>
    <recommendedName>
        <fullName evidence="3">EF-hand domain-containing protein</fullName>
    </recommendedName>
</protein>